<protein>
    <submittedName>
        <fullName evidence="1">Predicted protein</fullName>
    </submittedName>
</protein>
<proteinExistence type="evidence at transcript level"/>
<evidence type="ECO:0000313" key="1">
    <source>
        <dbReference type="EMBL" id="BAK08294.1"/>
    </source>
</evidence>
<dbReference type="AlphaFoldDB" id="F2ELS2"/>
<dbReference type="EMBL" id="AK377100">
    <property type="protein sequence ID" value="BAK08294.1"/>
    <property type="molecule type" value="mRNA"/>
</dbReference>
<name>F2ELS2_HORVV</name>
<sequence>MKYAMEMDELEGASIALTKAPCYKTCNDPKVTTMPLALFFAPLKLHDFSCLMNE</sequence>
<reference evidence="1" key="1">
    <citation type="journal article" date="2011" name="Plant Physiol.">
        <title>Comprehensive sequence analysis of 24,783 barley full-length cDNAs derived from 12 clone libraries.</title>
        <authorList>
            <person name="Matsumoto T."/>
            <person name="Tanaka T."/>
            <person name="Sakai H."/>
            <person name="Amano N."/>
            <person name="Kanamori H."/>
            <person name="Kurita K."/>
            <person name="Kikuta A."/>
            <person name="Kamiya K."/>
            <person name="Yamamoto M."/>
            <person name="Ikawa H."/>
            <person name="Fujii N."/>
            <person name="Hori K."/>
            <person name="Itoh T."/>
            <person name="Sato K."/>
        </authorList>
    </citation>
    <scope>NUCLEOTIDE SEQUENCE</scope>
    <source>
        <tissue evidence="1">Flower</tissue>
    </source>
</reference>
<organism evidence="1">
    <name type="scientific">Hordeum vulgare subsp. vulgare</name>
    <name type="common">Domesticated barley</name>
    <dbReference type="NCBI Taxonomy" id="112509"/>
    <lineage>
        <taxon>Eukaryota</taxon>
        <taxon>Viridiplantae</taxon>
        <taxon>Streptophyta</taxon>
        <taxon>Embryophyta</taxon>
        <taxon>Tracheophyta</taxon>
        <taxon>Spermatophyta</taxon>
        <taxon>Magnoliopsida</taxon>
        <taxon>Liliopsida</taxon>
        <taxon>Poales</taxon>
        <taxon>Poaceae</taxon>
        <taxon>BOP clade</taxon>
        <taxon>Pooideae</taxon>
        <taxon>Triticodae</taxon>
        <taxon>Triticeae</taxon>
        <taxon>Hordeinae</taxon>
        <taxon>Hordeum</taxon>
    </lineage>
</organism>
<accession>F2ELS2</accession>